<evidence type="ECO:0000256" key="1">
    <source>
        <dbReference type="ARBA" id="ARBA00022801"/>
    </source>
</evidence>
<dbReference type="InterPro" id="IPR014051">
    <property type="entry name" value="Phosphoesterase_HXTX"/>
</dbReference>
<protein>
    <recommendedName>
        <fullName evidence="2">RNA 2',3'-cyclic phosphodiesterase</fullName>
        <shortName evidence="2">RNA 2',3'-CPDase</shortName>
        <ecNumber evidence="2">3.1.4.58</ecNumber>
    </recommendedName>
</protein>
<dbReference type="PANTHER" id="PTHR35561">
    <property type="entry name" value="RNA 2',3'-CYCLIC PHOSPHODIESTERASE"/>
    <property type="match status" value="1"/>
</dbReference>
<dbReference type="Gene3D" id="3.90.1140.10">
    <property type="entry name" value="Cyclic phosphodiesterase"/>
    <property type="match status" value="1"/>
</dbReference>
<comment type="catalytic activity">
    <reaction evidence="2">
        <text>a 3'-end 2',3'-cyclophospho-ribonucleotide-RNA + H2O = a 3'-end 2'-phospho-ribonucleotide-RNA + H(+)</text>
        <dbReference type="Rhea" id="RHEA:11828"/>
        <dbReference type="Rhea" id="RHEA-COMP:10464"/>
        <dbReference type="Rhea" id="RHEA-COMP:17353"/>
        <dbReference type="ChEBI" id="CHEBI:15377"/>
        <dbReference type="ChEBI" id="CHEBI:15378"/>
        <dbReference type="ChEBI" id="CHEBI:83064"/>
        <dbReference type="ChEBI" id="CHEBI:173113"/>
        <dbReference type="EC" id="3.1.4.58"/>
    </reaction>
</comment>
<dbReference type="AlphaFoldDB" id="A0A2M8ESZ4"/>
<dbReference type="EMBL" id="PFSF01000031">
    <property type="protein sequence ID" value="PJC28186.1"/>
    <property type="molecule type" value="Genomic_DNA"/>
</dbReference>
<dbReference type="InterPro" id="IPR004175">
    <property type="entry name" value="RNA_CPDase"/>
</dbReference>
<evidence type="ECO:0000259" key="3">
    <source>
        <dbReference type="Pfam" id="PF02834"/>
    </source>
</evidence>
<feature type="active site" description="Proton acceptor" evidence="2">
    <location>
        <position position="127"/>
    </location>
</feature>
<reference evidence="5" key="1">
    <citation type="submission" date="2017-09" db="EMBL/GenBank/DDBJ databases">
        <title>Depth-based differentiation of microbial function through sediment-hosted aquifers and enrichment of novel symbionts in the deep terrestrial subsurface.</title>
        <authorList>
            <person name="Probst A.J."/>
            <person name="Ladd B."/>
            <person name="Jarett J.K."/>
            <person name="Geller-Mcgrath D.E."/>
            <person name="Sieber C.M.K."/>
            <person name="Emerson J.B."/>
            <person name="Anantharaman K."/>
            <person name="Thomas B.C."/>
            <person name="Malmstrom R."/>
            <person name="Stieglmeier M."/>
            <person name="Klingl A."/>
            <person name="Woyke T."/>
            <person name="Ryan C.M."/>
            <person name="Banfield J.F."/>
        </authorList>
    </citation>
    <scope>NUCLEOTIDE SEQUENCE [LARGE SCALE GENOMIC DNA]</scope>
</reference>
<feature type="domain" description="Phosphoesterase HXTX" evidence="3">
    <location>
        <begin position="7"/>
        <end position="90"/>
    </location>
</feature>
<comment type="similarity">
    <text evidence="2">Belongs to the 2H phosphoesterase superfamily. ThpR family.</text>
</comment>
<keyword evidence="1 2" id="KW-0378">Hydrolase</keyword>
<feature type="short sequence motif" description="HXTX 2" evidence="2">
    <location>
        <begin position="127"/>
        <end position="130"/>
    </location>
</feature>
<dbReference type="NCBIfam" id="TIGR02258">
    <property type="entry name" value="2_5_ligase"/>
    <property type="match status" value="1"/>
</dbReference>
<dbReference type="Pfam" id="PF02834">
    <property type="entry name" value="LigT_PEase"/>
    <property type="match status" value="2"/>
</dbReference>
<dbReference type="GO" id="GO:0008664">
    <property type="term" value="F:RNA 2',3'-cyclic 3'-phosphodiesterase activity"/>
    <property type="evidence" value="ECO:0007669"/>
    <property type="project" value="UniProtKB-EC"/>
</dbReference>
<comment type="function">
    <text evidence="2">Hydrolyzes RNA 2',3'-cyclic phosphodiester to an RNA 2'-phosphomonoester.</text>
</comment>
<dbReference type="SUPFAM" id="SSF55144">
    <property type="entry name" value="LigT-like"/>
    <property type="match status" value="1"/>
</dbReference>
<accession>A0A2M8ESZ4</accession>
<sequence>MRVFISLELPKEIKTEIGKIQKDLMTAGVQARWVKPELSHLTLAFLGSITPDKIESIGKILKETASQIAPINLRFSKIDCFPTPSRPRIIFVDLEGELEKLNDLAKKIRHGLKREKVYFDEKPFTAHITLGRIKKRQNLIRLIEKIKVKRVEFVISDVSLTKSILTESGPTYQKLKCLFLTK</sequence>
<dbReference type="InterPro" id="IPR009097">
    <property type="entry name" value="Cyclic_Pdiesterase"/>
</dbReference>
<organism evidence="4 5">
    <name type="scientific">Candidatus Shapirobacteria bacterium CG_4_9_14_0_2_um_filter_39_11</name>
    <dbReference type="NCBI Taxonomy" id="1974478"/>
    <lineage>
        <taxon>Bacteria</taxon>
        <taxon>Candidatus Shapironibacteriota</taxon>
    </lineage>
</organism>
<dbReference type="Proteomes" id="UP000229816">
    <property type="component" value="Unassembled WGS sequence"/>
</dbReference>
<evidence type="ECO:0000256" key="2">
    <source>
        <dbReference type="HAMAP-Rule" id="MF_01940"/>
    </source>
</evidence>
<dbReference type="GO" id="GO:0004113">
    <property type="term" value="F:2',3'-cyclic-nucleotide 3'-phosphodiesterase activity"/>
    <property type="evidence" value="ECO:0007669"/>
    <property type="project" value="InterPro"/>
</dbReference>
<feature type="domain" description="Phosphoesterase HXTX" evidence="3">
    <location>
        <begin position="98"/>
        <end position="172"/>
    </location>
</feature>
<dbReference type="PANTHER" id="PTHR35561:SF1">
    <property type="entry name" value="RNA 2',3'-CYCLIC PHOSPHODIESTERASE"/>
    <property type="match status" value="1"/>
</dbReference>
<dbReference type="EC" id="3.1.4.58" evidence="2"/>
<gene>
    <name evidence="4" type="ORF">CO054_01455</name>
</gene>
<name>A0A2M8ESZ4_9BACT</name>
<comment type="caution">
    <text evidence="4">The sequence shown here is derived from an EMBL/GenBank/DDBJ whole genome shotgun (WGS) entry which is preliminary data.</text>
</comment>
<proteinExistence type="inferred from homology"/>
<evidence type="ECO:0000313" key="4">
    <source>
        <dbReference type="EMBL" id="PJC28186.1"/>
    </source>
</evidence>
<feature type="short sequence motif" description="HXTX 1" evidence="2">
    <location>
        <begin position="40"/>
        <end position="43"/>
    </location>
</feature>
<feature type="active site" description="Proton donor" evidence="2">
    <location>
        <position position="40"/>
    </location>
</feature>
<evidence type="ECO:0000313" key="5">
    <source>
        <dbReference type="Proteomes" id="UP000229816"/>
    </source>
</evidence>
<dbReference type="HAMAP" id="MF_01940">
    <property type="entry name" value="RNA_CPDase"/>
    <property type="match status" value="1"/>
</dbReference>